<keyword evidence="1" id="KW-0238">DNA-binding</keyword>
<dbReference type="PANTHER" id="PTHR21677">
    <property type="entry name" value="CRAMPED PROTEIN"/>
    <property type="match status" value="1"/>
</dbReference>
<evidence type="ECO:0000256" key="1">
    <source>
        <dbReference type="ARBA" id="ARBA00023125"/>
    </source>
</evidence>
<evidence type="ECO:0000256" key="3">
    <source>
        <dbReference type="SAM" id="MobiDB-lite"/>
    </source>
</evidence>
<accession>A0A1D2AGI1</accession>
<reference evidence="4" key="1">
    <citation type="submission" date="2015-08" db="EMBL/GenBank/DDBJ databases">
        <authorList>
            <person name="Babu N.S."/>
            <person name="Beckwith C.J."/>
            <person name="Beseler K.G."/>
            <person name="Brison A."/>
            <person name="Carone J.V."/>
            <person name="Caskin T.P."/>
            <person name="Diamond M."/>
            <person name="Durham M.E."/>
            <person name="Foxe J.M."/>
            <person name="Go M."/>
            <person name="Henderson B.A."/>
            <person name="Jones I.B."/>
            <person name="McGettigan J.A."/>
            <person name="Micheletti S.J."/>
            <person name="Nasrallah M.E."/>
            <person name="Ortiz D."/>
            <person name="Piller C.R."/>
            <person name="Privatt S.R."/>
            <person name="Schneider S.L."/>
            <person name="Sharp S."/>
            <person name="Smith T.C."/>
            <person name="Stanton J.D."/>
            <person name="Ullery H.E."/>
            <person name="Wilson R.J."/>
            <person name="Serrano M.G."/>
            <person name="Buck G."/>
            <person name="Lee V."/>
            <person name="Wang Y."/>
            <person name="Carvalho R."/>
            <person name="Voegtly L."/>
            <person name="Shi R."/>
            <person name="Duckworth R."/>
            <person name="Johnson A."/>
            <person name="Loviza R."/>
            <person name="Walstead R."/>
            <person name="Shah Z."/>
            <person name="Kiflezghi M."/>
            <person name="Wade K."/>
            <person name="Ball S.L."/>
            <person name="Bradley K.W."/>
            <person name="Asai D.J."/>
            <person name="Bowman C.A."/>
            <person name="Russell D.A."/>
            <person name="Pope W.H."/>
            <person name="Jacobs-Sera D."/>
            <person name="Hendrix R.W."/>
            <person name="Hatfull G.F."/>
        </authorList>
    </citation>
    <scope>NUCLEOTIDE SEQUENCE</scope>
</reference>
<organism evidence="4">
    <name type="scientific">Auxenochlorella protothecoides</name>
    <name type="common">Green microalga</name>
    <name type="synonym">Chlorella protothecoides</name>
    <dbReference type="NCBI Taxonomy" id="3075"/>
    <lineage>
        <taxon>Eukaryota</taxon>
        <taxon>Viridiplantae</taxon>
        <taxon>Chlorophyta</taxon>
        <taxon>core chlorophytes</taxon>
        <taxon>Trebouxiophyceae</taxon>
        <taxon>Chlorellales</taxon>
        <taxon>Chlorellaceae</taxon>
        <taxon>Auxenochlorella</taxon>
    </lineage>
</organism>
<keyword evidence="2" id="KW-0539">Nucleus</keyword>
<feature type="compositionally biased region" description="Polar residues" evidence="3">
    <location>
        <begin position="428"/>
        <end position="438"/>
    </location>
</feature>
<feature type="compositionally biased region" description="Polar residues" evidence="3">
    <location>
        <begin position="221"/>
        <end position="230"/>
    </location>
</feature>
<dbReference type="GO" id="GO:0007389">
    <property type="term" value="P:pattern specification process"/>
    <property type="evidence" value="ECO:0007669"/>
    <property type="project" value="TreeGrafter"/>
</dbReference>
<dbReference type="PANTHER" id="PTHR21677:SF1">
    <property type="entry name" value="PROTEIN CRAMPED-LIKE"/>
    <property type="match status" value="1"/>
</dbReference>
<proteinExistence type="predicted"/>
<dbReference type="AlphaFoldDB" id="A0A1D2AGI1"/>
<dbReference type="EMBL" id="GDKF01000298">
    <property type="protein sequence ID" value="JAT78324.1"/>
    <property type="molecule type" value="Transcribed_RNA"/>
</dbReference>
<name>A0A1D2AGI1_AUXPR</name>
<dbReference type="InterPro" id="IPR055315">
    <property type="entry name" value="Cramped-like"/>
</dbReference>
<protein>
    <recommendedName>
        <fullName evidence="5">TSL-kinase interacting protein 1</fullName>
    </recommendedName>
</protein>
<evidence type="ECO:0000313" key="4">
    <source>
        <dbReference type="EMBL" id="JAT78324.1"/>
    </source>
</evidence>
<evidence type="ECO:0008006" key="5">
    <source>
        <dbReference type="Google" id="ProtNLM"/>
    </source>
</evidence>
<dbReference type="GO" id="GO:0003682">
    <property type="term" value="F:chromatin binding"/>
    <property type="evidence" value="ECO:0007669"/>
    <property type="project" value="InterPro"/>
</dbReference>
<feature type="region of interest" description="Disordered" evidence="3">
    <location>
        <begin position="217"/>
        <end position="241"/>
    </location>
</feature>
<feature type="region of interest" description="Disordered" evidence="3">
    <location>
        <begin position="410"/>
        <end position="447"/>
    </location>
</feature>
<dbReference type="GO" id="GO:0003677">
    <property type="term" value="F:DNA binding"/>
    <property type="evidence" value="ECO:0007669"/>
    <property type="project" value="UniProtKB-KW"/>
</dbReference>
<sequence>MSGEQTLANLAMHAGHPHYDEPLSMGPDAVDQQTLCKGSFTWAAALTADYDRPGDERQIHRRWTMEEQMTFFRVLRESIGQKPETLCIKLARQIEHKQYNQVRDYYYRLTRRLRAVLDPSLDLNSATQVQLHWAMLRLWDTAQDFDIRDMNMTKLCKTPKRMREFSKIVSQKVASILKSRQVSYSPHEGHLQEQTIDTPVTERAADQVARDPLRGAAANFPSVQRSSAPTGSVLGPSDRVNQLPLPRARKVDAIHTQRPHQGFRQPVDRKAVRTRFRVQFHPMYQSTLMQMEASGTNPYLEICCGPKKTIYSILLHLSSKWNEVRTSENADIYISAARNDNGAGAEEWSLYNVSREAKMCDITHECGEAHIVQFLYRWGSKTAGQGGSVDQRITDSYDSEAVDEAQPVVEAATTPRETEESIEGVEAGSSSPPTTSLHKNGEDNGGNRLMQEDILHAGNHLSAEQPLGPFPVSGPSQYAHGVTPRPLSLSAVPPLTIDGLTLGFESLLGPINPSWLENLHSNQPLLPLGDRPFADLFKGTS</sequence>
<dbReference type="GO" id="GO:0005634">
    <property type="term" value="C:nucleus"/>
    <property type="evidence" value="ECO:0007669"/>
    <property type="project" value="TreeGrafter"/>
</dbReference>
<evidence type="ECO:0000256" key="2">
    <source>
        <dbReference type="ARBA" id="ARBA00023242"/>
    </source>
</evidence>
<gene>
    <name evidence="4" type="ORF">g.42712</name>
</gene>